<evidence type="ECO:0000313" key="4">
    <source>
        <dbReference type="Proteomes" id="UP001597371"/>
    </source>
</evidence>
<keyword evidence="4" id="KW-1185">Reference proteome</keyword>
<dbReference type="RefSeq" id="WP_209737237.1">
    <property type="nucleotide sequence ID" value="NZ_CP072611.1"/>
</dbReference>
<dbReference type="PANTHER" id="PTHR46268">
    <property type="entry name" value="STRESS RESPONSE PROTEIN NHAX"/>
    <property type="match status" value="1"/>
</dbReference>
<feature type="domain" description="UspA" evidence="2">
    <location>
        <begin position="159"/>
        <end position="294"/>
    </location>
</feature>
<dbReference type="Proteomes" id="UP001597371">
    <property type="component" value="Unassembled WGS sequence"/>
</dbReference>
<accession>A0ABW5CNF6</accession>
<dbReference type="SUPFAM" id="SSF52402">
    <property type="entry name" value="Adenine nucleotide alpha hydrolases-like"/>
    <property type="match status" value="2"/>
</dbReference>
<dbReference type="Pfam" id="PF00582">
    <property type="entry name" value="Usp"/>
    <property type="match status" value="2"/>
</dbReference>
<dbReference type="InterPro" id="IPR014729">
    <property type="entry name" value="Rossmann-like_a/b/a_fold"/>
</dbReference>
<dbReference type="InterPro" id="IPR006015">
    <property type="entry name" value="Universal_stress_UspA"/>
</dbReference>
<dbReference type="Gene3D" id="3.40.50.620">
    <property type="entry name" value="HUPs"/>
    <property type="match status" value="2"/>
</dbReference>
<proteinExistence type="inferred from homology"/>
<evidence type="ECO:0000313" key="3">
    <source>
        <dbReference type="EMBL" id="MFD2238770.1"/>
    </source>
</evidence>
<dbReference type="InterPro" id="IPR006016">
    <property type="entry name" value="UspA"/>
</dbReference>
<comment type="caution">
    <text evidence="3">The sequence shown here is derived from an EMBL/GenBank/DDBJ whole genome shotgun (WGS) entry which is preliminary data.</text>
</comment>
<evidence type="ECO:0000259" key="2">
    <source>
        <dbReference type="Pfam" id="PF00582"/>
    </source>
</evidence>
<dbReference type="PANTHER" id="PTHR46268:SF6">
    <property type="entry name" value="UNIVERSAL STRESS PROTEIN UP12"/>
    <property type="match status" value="1"/>
</dbReference>
<reference evidence="4" key="1">
    <citation type="journal article" date="2019" name="Int. J. Syst. Evol. Microbiol.">
        <title>The Global Catalogue of Microorganisms (GCM) 10K type strain sequencing project: providing services to taxonomists for standard genome sequencing and annotation.</title>
        <authorList>
            <consortium name="The Broad Institute Genomics Platform"/>
            <consortium name="The Broad Institute Genome Sequencing Center for Infectious Disease"/>
            <person name="Wu L."/>
            <person name="Ma J."/>
        </authorList>
    </citation>
    <scope>NUCLEOTIDE SEQUENCE [LARGE SCALE GENOMIC DNA]</scope>
    <source>
        <strain evidence="4">ZS-35-S2</strain>
    </source>
</reference>
<name>A0ABW5CNF6_9HYPH</name>
<dbReference type="CDD" id="cd00293">
    <property type="entry name" value="USP-like"/>
    <property type="match status" value="2"/>
</dbReference>
<feature type="domain" description="UspA" evidence="2">
    <location>
        <begin position="9"/>
        <end position="152"/>
    </location>
</feature>
<protein>
    <submittedName>
        <fullName evidence="3">Universal stress protein</fullName>
    </submittedName>
</protein>
<evidence type="ECO:0000256" key="1">
    <source>
        <dbReference type="ARBA" id="ARBA00008791"/>
    </source>
</evidence>
<dbReference type="PRINTS" id="PR01438">
    <property type="entry name" value="UNVRSLSTRESS"/>
</dbReference>
<dbReference type="EMBL" id="JBHUIJ010000022">
    <property type="protein sequence ID" value="MFD2238770.1"/>
    <property type="molecule type" value="Genomic_DNA"/>
</dbReference>
<organism evidence="3 4">
    <name type="scientific">Aureimonas populi</name>
    <dbReference type="NCBI Taxonomy" id="1701758"/>
    <lineage>
        <taxon>Bacteria</taxon>
        <taxon>Pseudomonadati</taxon>
        <taxon>Pseudomonadota</taxon>
        <taxon>Alphaproteobacteria</taxon>
        <taxon>Hyphomicrobiales</taxon>
        <taxon>Aurantimonadaceae</taxon>
        <taxon>Aureimonas</taxon>
    </lineage>
</organism>
<gene>
    <name evidence="3" type="ORF">ACFSKQ_15045</name>
</gene>
<sequence>MNQRGDQKMRTMLLATDLTARSDRALDRAARLARETGTRLTVAHAIEDVKGVEESVNVPSWRRGKPAWKRLDALKAAAAADIRTQIGEQPVEPQIVIGEEKAPELIARLAADGDFDLVVTGVARDAGQGRVVLGSTVERLIKSGLAPVLIVKCRPVEGYRTVVAASDLSPTSARALRATLDLCAQSEVAVLHAYETEEEGIAVHGGSEQDPAYRKALEDARRFVADAAGDQEGRVRLVLEPGSPLSLLNSYATDHEADLVALGTHGRTGFFARLMGSVAERVLLTAPCDVLVVRGK</sequence>
<comment type="similarity">
    <text evidence="1">Belongs to the universal stress protein A family.</text>
</comment>